<protein>
    <submittedName>
        <fullName evidence="2">Metal-dependent transcriptional regulator</fullName>
    </submittedName>
</protein>
<accession>A0AAV3T0P1</accession>
<reference evidence="2 3" key="1">
    <citation type="journal article" date="2019" name="Int. J. Syst. Evol. Microbiol.">
        <title>The Global Catalogue of Microorganisms (GCM) 10K type strain sequencing project: providing services to taxonomists for standard genome sequencing and annotation.</title>
        <authorList>
            <consortium name="The Broad Institute Genomics Platform"/>
            <consortium name="The Broad Institute Genome Sequencing Center for Infectious Disease"/>
            <person name="Wu L."/>
            <person name="Ma J."/>
        </authorList>
    </citation>
    <scope>NUCLEOTIDE SEQUENCE [LARGE SCALE GENOMIC DNA]</scope>
    <source>
        <strain evidence="2 3">JCM 16327</strain>
    </source>
</reference>
<evidence type="ECO:0000313" key="3">
    <source>
        <dbReference type="Proteomes" id="UP001500194"/>
    </source>
</evidence>
<dbReference type="InterPro" id="IPR050536">
    <property type="entry name" value="DtxR_MntR_Metal-Reg"/>
</dbReference>
<dbReference type="GO" id="GO:0003677">
    <property type="term" value="F:DNA binding"/>
    <property type="evidence" value="ECO:0007669"/>
    <property type="project" value="InterPro"/>
</dbReference>
<dbReference type="GO" id="GO:0003700">
    <property type="term" value="F:DNA-binding transcription factor activity"/>
    <property type="evidence" value="ECO:0007669"/>
    <property type="project" value="InterPro"/>
</dbReference>
<dbReference type="InterPro" id="IPR022687">
    <property type="entry name" value="HTH_DTXR"/>
</dbReference>
<proteinExistence type="predicted"/>
<dbReference type="SMART" id="SM00529">
    <property type="entry name" value="HTH_DTXR"/>
    <property type="match status" value="1"/>
</dbReference>
<dbReference type="PROSITE" id="PS50944">
    <property type="entry name" value="HTH_DTXR"/>
    <property type="match status" value="1"/>
</dbReference>
<dbReference type="PANTHER" id="PTHR33238">
    <property type="entry name" value="IRON (METAL) DEPENDENT REPRESSOR, DTXR FAMILY"/>
    <property type="match status" value="1"/>
</dbReference>
<dbReference type="PANTHER" id="PTHR33238:SF7">
    <property type="entry name" value="IRON-DEPENDENT TRANSCRIPTIONAL REGULATOR"/>
    <property type="match status" value="1"/>
</dbReference>
<evidence type="ECO:0000259" key="1">
    <source>
        <dbReference type="PROSITE" id="PS50944"/>
    </source>
</evidence>
<name>A0AAV3T0P1_9EURY</name>
<dbReference type="InterPro" id="IPR036390">
    <property type="entry name" value="WH_DNA-bd_sf"/>
</dbReference>
<dbReference type="AlphaFoldDB" id="A0AAV3T0P1"/>
<comment type="caution">
    <text evidence="2">The sequence shown here is derived from an EMBL/GenBank/DDBJ whole genome shotgun (WGS) entry which is preliminary data.</text>
</comment>
<sequence length="144" mass="15355">MSTPAVSESEGRYLSAILLVSETAGRPAKTGELADELEVSPASVTERIGTLADRGLVAYERYEGATLTEDGEAVTRELLWKRCLAENLVNDEADADVEAFGHALSEDVAAALKSFIDHPCSGECSAPDAEYSECQSAVRESVSR</sequence>
<dbReference type="InterPro" id="IPR036388">
    <property type="entry name" value="WH-like_DNA-bd_sf"/>
</dbReference>
<organism evidence="2 3">
    <name type="scientific">Salarchaeum japonicum</name>
    <dbReference type="NCBI Taxonomy" id="555573"/>
    <lineage>
        <taxon>Archaea</taxon>
        <taxon>Methanobacteriati</taxon>
        <taxon>Methanobacteriota</taxon>
        <taxon>Stenosarchaea group</taxon>
        <taxon>Halobacteria</taxon>
        <taxon>Halobacteriales</taxon>
        <taxon>Halobacteriaceae</taxon>
    </lineage>
</organism>
<keyword evidence="3" id="KW-1185">Reference proteome</keyword>
<gene>
    <name evidence="2" type="ORF">GCM10009019_12850</name>
</gene>
<dbReference type="SUPFAM" id="SSF46785">
    <property type="entry name" value="Winged helix' DNA-binding domain"/>
    <property type="match status" value="1"/>
</dbReference>
<dbReference type="GeneID" id="68574046"/>
<dbReference type="EMBL" id="BAAADU010000002">
    <property type="protein sequence ID" value="GAA0651321.1"/>
    <property type="molecule type" value="Genomic_DNA"/>
</dbReference>
<dbReference type="InterPro" id="IPR022689">
    <property type="entry name" value="Iron_dep_repressor"/>
</dbReference>
<dbReference type="RefSeq" id="WP_227261024.1">
    <property type="nucleotide sequence ID" value="NZ_BAAADU010000002.1"/>
</dbReference>
<dbReference type="GO" id="GO:0046914">
    <property type="term" value="F:transition metal ion binding"/>
    <property type="evidence" value="ECO:0007669"/>
    <property type="project" value="InterPro"/>
</dbReference>
<feature type="domain" description="HTH dtxR-type" evidence="1">
    <location>
        <begin position="1"/>
        <end position="68"/>
    </location>
</feature>
<dbReference type="Proteomes" id="UP001500194">
    <property type="component" value="Unassembled WGS sequence"/>
</dbReference>
<dbReference type="Pfam" id="PF01325">
    <property type="entry name" value="Fe_dep_repress"/>
    <property type="match status" value="1"/>
</dbReference>
<evidence type="ECO:0000313" key="2">
    <source>
        <dbReference type="EMBL" id="GAA0651321.1"/>
    </source>
</evidence>
<dbReference type="Gene3D" id="1.10.10.10">
    <property type="entry name" value="Winged helix-like DNA-binding domain superfamily/Winged helix DNA-binding domain"/>
    <property type="match status" value="1"/>
</dbReference>